<dbReference type="EMBL" id="KL584714">
    <property type="protein sequence ID" value="KEQ71240.1"/>
    <property type="molecule type" value="Genomic_DNA"/>
</dbReference>
<dbReference type="HOGENOM" id="CLU_1712896_0_0_1"/>
<organism evidence="2 3">
    <name type="scientific">Aureobasidium namibiae CBS 147.97</name>
    <dbReference type="NCBI Taxonomy" id="1043004"/>
    <lineage>
        <taxon>Eukaryota</taxon>
        <taxon>Fungi</taxon>
        <taxon>Dikarya</taxon>
        <taxon>Ascomycota</taxon>
        <taxon>Pezizomycotina</taxon>
        <taxon>Dothideomycetes</taxon>
        <taxon>Dothideomycetidae</taxon>
        <taxon>Dothideales</taxon>
        <taxon>Saccotheciaceae</taxon>
        <taxon>Aureobasidium</taxon>
    </lineage>
</organism>
<dbReference type="RefSeq" id="XP_013425566.1">
    <property type="nucleotide sequence ID" value="XM_013570112.1"/>
</dbReference>
<evidence type="ECO:0000313" key="2">
    <source>
        <dbReference type="EMBL" id="KEQ71240.1"/>
    </source>
</evidence>
<evidence type="ECO:0000256" key="1">
    <source>
        <dbReference type="SAM" id="Phobius"/>
    </source>
</evidence>
<accession>A0A074WDQ7</accession>
<dbReference type="GeneID" id="25413857"/>
<sequence length="153" mass="16673">MFPIFAILLILIRIITRTATLLFKQYHLLQLYQTLCLILDHVRPAIGIPIFGIITGMTLSNLFPGLSNADIAVYAGFIVCVEWIESCVVWFHWGGCKADEKGSSKLSAGTIDGPARAHDITASSPGPWANTQGSQHYALTQKGMGIIEEIIGT</sequence>
<feature type="transmembrane region" description="Helical" evidence="1">
    <location>
        <begin position="71"/>
        <end position="93"/>
    </location>
</feature>
<keyword evidence="3" id="KW-1185">Reference proteome</keyword>
<dbReference type="Proteomes" id="UP000027730">
    <property type="component" value="Unassembled WGS sequence"/>
</dbReference>
<gene>
    <name evidence="2" type="ORF">M436DRAFT_65397</name>
</gene>
<protein>
    <submittedName>
        <fullName evidence="2">Uncharacterized protein</fullName>
    </submittedName>
</protein>
<evidence type="ECO:0000313" key="3">
    <source>
        <dbReference type="Proteomes" id="UP000027730"/>
    </source>
</evidence>
<feature type="transmembrane region" description="Helical" evidence="1">
    <location>
        <begin position="41"/>
        <end position="59"/>
    </location>
</feature>
<dbReference type="AlphaFoldDB" id="A0A074WDQ7"/>
<keyword evidence="1" id="KW-1133">Transmembrane helix</keyword>
<proteinExistence type="predicted"/>
<keyword evidence="1" id="KW-0472">Membrane</keyword>
<name>A0A074WDQ7_9PEZI</name>
<reference evidence="2 3" key="1">
    <citation type="journal article" date="2014" name="BMC Genomics">
        <title>Genome sequencing of four Aureobasidium pullulans varieties: biotechnological potential, stress tolerance, and description of new species.</title>
        <authorList>
            <person name="Gostin Ar C."/>
            <person name="Ohm R.A."/>
            <person name="Kogej T."/>
            <person name="Sonjak S."/>
            <person name="Turk M."/>
            <person name="Zajc J."/>
            <person name="Zalar P."/>
            <person name="Grube M."/>
            <person name="Sun H."/>
            <person name="Han J."/>
            <person name="Sharma A."/>
            <person name="Chiniquy J."/>
            <person name="Ngan C.Y."/>
            <person name="Lipzen A."/>
            <person name="Barry K."/>
            <person name="Grigoriev I.V."/>
            <person name="Gunde-Cimerman N."/>
        </authorList>
    </citation>
    <scope>NUCLEOTIDE SEQUENCE [LARGE SCALE GENOMIC DNA]</scope>
    <source>
        <strain evidence="2 3">CBS 147.97</strain>
    </source>
</reference>
<keyword evidence="1" id="KW-0812">Transmembrane</keyword>